<dbReference type="STRING" id="1123010.SAMN02745724_00373"/>
<dbReference type="AlphaFoldDB" id="A0A1I1EPB2"/>
<dbReference type="OrthoDB" id="541850at2"/>
<gene>
    <name evidence="2" type="ORF">SAMN02745724_00373</name>
</gene>
<feature type="domain" description="VTC" evidence="1">
    <location>
        <begin position="6"/>
        <end position="223"/>
    </location>
</feature>
<dbReference type="RefSeq" id="WP_091979311.1">
    <property type="nucleotide sequence ID" value="NZ_FOLO01000002.1"/>
</dbReference>
<reference evidence="2 3" key="1">
    <citation type="submission" date="2016-10" db="EMBL/GenBank/DDBJ databases">
        <authorList>
            <person name="de Groot N.N."/>
        </authorList>
    </citation>
    <scope>NUCLEOTIDE SEQUENCE [LARGE SCALE GENOMIC DNA]</scope>
    <source>
        <strain evidence="2 3">DSM 6059</strain>
    </source>
</reference>
<dbReference type="InterPro" id="IPR018966">
    <property type="entry name" value="VTC_domain"/>
</dbReference>
<evidence type="ECO:0000313" key="2">
    <source>
        <dbReference type="EMBL" id="SFB88857.1"/>
    </source>
</evidence>
<dbReference type="Proteomes" id="UP000198862">
    <property type="component" value="Unassembled WGS sequence"/>
</dbReference>
<dbReference type="Gene3D" id="3.20.100.30">
    <property type="entry name" value="VTC, catalytic tunnel domain"/>
    <property type="match status" value="1"/>
</dbReference>
<accession>A0A1I1EPB2</accession>
<evidence type="ECO:0000259" key="1">
    <source>
        <dbReference type="Pfam" id="PF09359"/>
    </source>
</evidence>
<organism evidence="2 3">
    <name type="scientific">Pseudoalteromonas denitrificans DSM 6059</name>
    <dbReference type="NCBI Taxonomy" id="1123010"/>
    <lineage>
        <taxon>Bacteria</taxon>
        <taxon>Pseudomonadati</taxon>
        <taxon>Pseudomonadota</taxon>
        <taxon>Gammaproteobacteria</taxon>
        <taxon>Alteromonadales</taxon>
        <taxon>Pseudoalteromonadaceae</taxon>
        <taxon>Pseudoalteromonas</taxon>
    </lineage>
</organism>
<evidence type="ECO:0000313" key="3">
    <source>
        <dbReference type="Proteomes" id="UP000198862"/>
    </source>
</evidence>
<dbReference type="CDD" id="cd07750">
    <property type="entry name" value="PolyPPase_VTC_like"/>
    <property type="match status" value="1"/>
</dbReference>
<sequence length="226" mass="26740">MKNTRRFEVKIPIPLSRLNHVLNWLKLHPLLFRKKHPDRSVNSLYLDSANLDVYEENLSGICNRKKIRIRWYDELFDSKDSKLEFKYREAGKGYKVTYPVNLDIRNSDKAWYHHLLSCQKVLSIQANNLWGNNQYPVLICRYQREYFESLCGSMRATFDRNIEVYDQRYQGIPNLVTGRSLGEYVLLELKTDESFEKELAALVAACPLRPSRHSKYVNGIRALTWF</sequence>
<dbReference type="EMBL" id="FOLO01000002">
    <property type="protein sequence ID" value="SFB88857.1"/>
    <property type="molecule type" value="Genomic_DNA"/>
</dbReference>
<name>A0A1I1EPB2_9GAMM</name>
<protein>
    <submittedName>
        <fullName evidence="2">VTC domain-containing protein</fullName>
    </submittedName>
</protein>
<proteinExistence type="predicted"/>
<keyword evidence="3" id="KW-1185">Reference proteome</keyword>
<dbReference type="GO" id="GO:0006799">
    <property type="term" value="P:polyphosphate biosynthetic process"/>
    <property type="evidence" value="ECO:0007669"/>
    <property type="project" value="UniProtKB-ARBA"/>
</dbReference>
<dbReference type="Pfam" id="PF09359">
    <property type="entry name" value="VTC"/>
    <property type="match status" value="1"/>
</dbReference>
<dbReference type="InterPro" id="IPR042267">
    <property type="entry name" value="VTC_sf"/>
</dbReference>